<dbReference type="InterPro" id="IPR036291">
    <property type="entry name" value="NAD(P)-bd_dom_sf"/>
</dbReference>
<protein>
    <recommendedName>
        <fullName evidence="1">PRISE-like Rossmann-fold domain-containing protein</fullName>
    </recommendedName>
</protein>
<feature type="domain" description="PRISE-like Rossmann-fold" evidence="1">
    <location>
        <begin position="30"/>
        <end position="311"/>
    </location>
</feature>
<dbReference type="Proteomes" id="UP000184330">
    <property type="component" value="Unassembled WGS sequence"/>
</dbReference>
<dbReference type="PANTHER" id="PTHR32487:SF29">
    <property type="entry name" value="NAD-DEPENDENT EPIMERASE_DEHYDRATASE DOMAIN-CONTAINING PROTEIN"/>
    <property type="match status" value="1"/>
</dbReference>
<reference evidence="2 3" key="1">
    <citation type="submission" date="2016-03" db="EMBL/GenBank/DDBJ databases">
        <authorList>
            <person name="Ploux O."/>
        </authorList>
    </citation>
    <scope>NUCLEOTIDE SEQUENCE [LARGE SCALE GENOMIC DNA]</scope>
    <source>
        <strain evidence="2 3">UAMH 11012</strain>
    </source>
</reference>
<dbReference type="CDD" id="cd08948">
    <property type="entry name" value="5beta-POR_like_SDR_a"/>
    <property type="match status" value="1"/>
</dbReference>
<dbReference type="OrthoDB" id="1731983at2759"/>
<dbReference type="AlphaFoldDB" id="A0A1L7XWB3"/>
<dbReference type="InterPro" id="IPR055222">
    <property type="entry name" value="PRISE-like_Rossmann-fold"/>
</dbReference>
<dbReference type="Pfam" id="PF22917">
    <property type="entry name" value="PRISE"/>
    <property type="match status" value="1"/>
</dbReference>
<evidence type="ECO:0000313" key="2">
    <source>
        <dbReference type="EMBL" id="CZR69279.1"/>
    </source>
</evidence>
<name>A0A1L7XWB3_9HELO</name>
<accession>A0A1L7XWB3</accession>
<gene>
    <name evidence="2" type="ORF">PAC_19179</name>
</gene>
<dbReference type="PANTHER" id="PTHR32487">
    <property type="entry name" value="3-OXO-DELTA(4,5)-STEROID 5-BETA-REDUCTASE"/>
    <property type="match status" value="1"/>
</dbReference>
<dbReference type="SUPFAM" id="SSF51735">
    <property type="entry name" value="NAD(P)-binding Rossmann-fold domains"/>
    <property type="match status" value="1"/>
</dbReference>
<evidence type="ECO:0000313" key="3">
    <source>
        <dbReference type="Proteomes" id="UP000184330"/>
    </source>
</evidence>
<proteinExistence type="predicted"/>
<keyword evidence="3" id="KW-1185">Reference proteome</keyword>
<dbReference type="STRING" id="576137.A0A1L7XWB3"/>
<organism evidence="2 3">
    <name type="scientific">Phialocephala subalpina</name>
    <dbReference type="NCBI Taxonomy" id="576137"/>
    <lineage>
        <taxon>Eukaryota</taxon>
        <taxon>Fungi</taxon>
        <taxon>Dikarya</taxon>
        <taxon>Ascomycota</taxon>
        <taxon>Pezizomycotina</taxon>
        <taxon>Leotiomycetes</taxon>
        <taxon>Helotiales</taxon>
        <taxon>Mollisiaceae</taxon>
        <taxon>Phialocephala</taxon>
        <taxon>Phialocephala fortinii species complex</taxon>
    </lineage>
</organism>
<sequence>MSPKFQTVYSSGIHHGLPTFPGHDGKKYTAIVTGANGISGSEIVNALVAAPERWETIYAMSRRPPPAVNERVKPIAADFKDSTPEELASLLKKEGVKVDYVFFTSYIQPPTKEGQGLWANGDELEAVNVTLLSNFLKALTLSNIIPKRFLLQTGGKHYALHLGPTSIPMTEDTPAERINHKNFYFPQEDLLSAWSLKHSTSWVMTRPAFIIGANPTAPINLSYGLALYASIQKELGQELEFPSDIRAWDINKDLTTASLVGYFSEWAVLTEEAKNEAFNIVDDSPFSYGKFWPVLAGWYGVGYGTPEEDEGSFNVVTMGRNPPPRGFGGPGVVKIKFSFEEWAKEDEVKKAWERIQEREGLNKALDPWRERSELVNVFGTVDADLLGNWSRTQMMDKAKVELIVKVLIIKDSMLPRGTNVGNNPTYLRSI</sequence>
<evidence type="ECO:0000259" key="1">
    <source>
        <dbReference type="Pfam" id="PF22917"/>
    </source>
</evidence>
<dbReference type="EMBL" id="FJOG01000068">
    <property type="protein sequence ID" value="CZR69279.1"/>
    <property type="molecule type" value="Genomic_DNA"/>
</dbReference>
<dbReference type="Gene3D" id="3.40.50.720">
    <property type="entry name" value="NAD(P)-binding Rossmann-like Domain"/>
    <property type="match status" value="1"/>
</dbReference>